<dbReference type="InterPro" id="IPR036908">
    <property type="entry name" value="RlpA-like_sf"/>
</dbReference>
<evidence type="ECO:0000313" key="5">
    <source>
        <dbReference type="Proteomes" id="UP000644756"/>
    </source>
</evidence>
<dbReference type="SUPFAM" id="SSF50685">
    <property type="entry name" value="Barwin-like endoglucanases"/>
    <property type="match status" value="1"/>
</dbReference>
<dbReference type="GO" id="GO:0019867">
    <property type="term" value="C:outer membrane"/>
    <property type="evidence" value="ECO:0007669"/>
    <property type="project" value="InterPro"/>
</dbReference>
<reference evidence="4" key="1">
    <citation type="journal article" date="2014" name="Int. J. Syst. Evol. Microbiol.">
        <title>Complete genome sequence of Corynebacterium casei LMG S-19264T (=DSM 44701T), isolated from a smear-ripened cheese.</title>
        <authorList>
            <consortium name="US DOE Joint Genome Institute (JGI-PGF)"/>
            <person name="Walter F."/>
            <person name="Albersmeier A."/>
            <person name="Kalinowski J."/>
            <person name="Ruckert C."/>
        </authorList>
    </citation>
    <scope>NUCLEOTIDE SEQUENCE</scope>
    <source>
        <strain evidence="4">CGMCC 1.12987</strain>
    </source>
</reference>
<keyword evidence="5" id="KW-1185">Reference proteome</keyword>
<organism evidence="4 5">
    <name type="scientific">Paenibacillus abyssi</name>
    <dbReference type="NCBI Taxonomy" id="1340531"/>
    <lineage>
        <taxon>Bacteria</taxon>
        <taxon>Bacillati</taxon>
        <taxon>Bacillota</taxon>
        <taxon>Bacilli</taxon>
        <taxon>Bacillales</taxon>
        <taxon>Paenibacillaceae</taxon>
        <taxon>Paenibacillus</taxon>
    </lineage>
</organism>
<reference evidence="4" key="2">
    <citation type="submission" date="2020-09" db="EMBL/GenBank/DDBJ databases">
        <authorList>
            <person name="Sun Q."/>
            <person name="Zhou Y."/>
        </authorList>
    </citation>
    <scope>NUCLEOTIDE SEQUENCE</scope>
    <source>
        <strain evidence="4">CGMCC 1.12987</strain>
    </source>
</reference>
<dbReference type="GO" id="GO:0004553">
    <property type="term" value="F:hydrolase activity, hydrolyzing O-glycosyl compounds"/>
    <property type="evidence" value="ECO:0007669"/>
    <property type="project" value="InterPro"/>
</dbReference>
<feature type="domain" description="3D" evidence="3">
    <location>
        <begin position="71"/>
        <end position="133"/>
    </location>
</feature>
<sequence>MTANISAIITLLLALLAGMNVEPTPDPPVTETWQTYEATAYTAKCRGCIGITKSGLDVRHTIFDEDGRNIIATDPAVIPLGSVVEVRLADGSTFEATAQDIGGDIKGRRIDVLHETYDGAIEFGRQDVDVRLLSSP</sequence>
<feature type="chain" id="PRO_5039351595" description="3D domain-containing protein" evidence="2">
    <location>
        <begin position="23"/>
        <end position="136"/>
    </location>
</feature>
<evidence type="ECO:0000313" key="4">
    <source>
        <dbReference type="EMBL" id="GGF88286.1"/>
    </source>
</evidence>
<feature type="signal peptide" evidence="2">
    <location>
        <begin position="1"/>
        <end position="22"/>
    </location>
</feature>
<evidence type="ECO:0000259" key="3">
    <source>
        <dbReference type="Pfam" id="PF06725"/>
    </source>
</evidence>
<dbReference type="Proteomes" id="UP000644756">
    <property type="component" value="Unassembled WGS sequence"/>
</dbReference>
<name>A0A917FJZ2_9BACL</name>
<dbReference type="EMBL" id="BMGR01000001">
    <property type="protein sequence ID" value="GGF88286.1"/>
    <property type="molecule type" value="Genomic_DNA"/>
</dbReference>
<protein>
    <recommendedName>
        <fullName evidence="3">3D domain-containing protein</fullName>
    </recommendedName>
</protein>
<accession>A0A917FJZ2</accession>
<dbReference type="PANTHER" id="PTHR39160">
    <property type="entry name" value="CELL WALL-BINDING PROTEIN YOCH"/>
    <property type="match status" value="1"/>
</dbReference>
<dbReference type="InterPro" id="IPR010611">
    <property type="entry name" value="3D_dom"/>
</dbReference>
<evidence type="ECO:0000256" key="2">
    <source>
        <dbReference type="SAM" id="SignalP"/>
    </source>
</evidence>
<dbReference type="InterPro" id="IPR059180">
    <property type="entry name" value="3D_YorM"/>
</dbReference>
<comment type="caution">
    <text evidence="4">The sequence shown here is derived from an EMBL/GenBank/DDBJ whole genome shotgun (WGS) entry which is preliminary data.</text>
</comment>
<keyword evidence="1 2" id="KW-0732">Signal</keyword>
<evidence type="ECO:0000256" key="1">
    <source>
        <dbReference type="ARBA" id="ARBA00022729"/>
    </source>
</evidence>
<dbReference type="GO" id="GO:0009254">
    <property type="term" value="P:peptidoglycan turnover"/>
    <property type="evidence" value="ECO:0007669"/>
    <property type="project" value="InterPro"/>
</dbReference>
<dbReference type="InterPro" id="IPR051933">
    <property type="entry name" value="Resuscitation_pf_RpfB"/>
</dbReference>
<dbReference type="PANTHER" id="PTHR39160:SF6">
    <property type="entry name" value="CELL WALL-BINDING PROTEIN YOCH"/>
    <property type="match status" value="1"/>
</dbReference>
<gene>
    <name evidence="4" type="ORF">GCM10010916_02010</name>
</gene>
<dbReference type="Pfam" id="PF06725">
    <property type="entry name" value="3D"/>
    <property type="match status" value="1"/>
</dbReference>
<dbReference type="Gene3D" id="2.40.40.10">
    <property type="entry name" value="RlpA-like domain"/>
    <property type="match status" value="1"/>
</dbReference>
<dbReference type="CDD" id="cd14667">
    <property type="entry name" value="3D_containing_proteins"/>
    <property type="match status" value="1"/>
</dbReference>
<dbReference type="AlphaFoldDB" id="A0A917FJZ2"/>
<proteinExistence type="predicted"/>